<dbReference type="HOGENOM" id="CLU_855530_0_0_1"/>
<dbReference type="EMBL" id="GL870879">
    <property type="protein sequence ID" value="EIJ88219.1"/>
    <property type="molecule type" value="Genomic_DNA"/>
</dbReference>
<evidence type="ECO:0000313" key="2">
    <source>
        <dbReference type="EMBL" id="EIJ88219.1"/>
    </source>
</evidence>
<dbReference type="OMA" id="YLPIFKE"/>
<evidence type="ECO:0000256" key="1">
    <source>
        <dbReference type="SAM" id="Coils"/>
    </source>
</evidence>
<dbReference type="Proteomes" id="UP000002872">
    <property type="component" value="Unassembled WGS sequence"/>
</dbReference>
<dbReference type="VEuPathDB" id="MicrosporidiaDB:NEQG_01663"/>
<dbReference type="OrthoDB" id="2187689at2759"/>
<name>I3EG72_NEMP3</name>
<protein>
    <submittedName>
        <fullName evidence="2">Uncharacterized protein</fullName>
    </submittedName>
</protein>
<evidence type="ECO:0000313" key="3">
    <source>
        <dbReference type="Proteomes" id="UP000002872"/>
    </source>
</evidence>
<organism evidence="2 3">
    <name type="scientific">Nematocida parisii (strain ERTm3)</name>
    <name type="common">Nematode killer fungus</name>
    <dbReference type="NCBI Taxonomy" id="935791"/>
    <lineage>
        <taxon>Eukaryota</taxon>
        <taxon>Fungi</taxon>
        <taxon>Fungi incertae sedis</taxon>
        <taxon>Microsporidia</taxon>
        <taxon>Nematocida</taxon>
    </lineage>
</organism>
<sequence length="328" mass="38419">MTGHESSHSMSIYDTIEHDMRHSKEYLANMKFNYIEVLHKSIFLKRLRGQPDEEVLSSKEELVSTKKQIEEFRKKFEKISHEVYCLREEAEKQERILRTTKEKEALLKKRIEEITNTEKTLKAFAEIKTDHELRISAMAQTQKTIEETERKLSAQAEGLTTKTTLKESLFTQKANLQSRLKDLQKTSNQQQVYQYNWYKQFMSVLYKLVGIKVIDVRQSVHKQQEAVYNSTEDREQKKKENINEISVKLLSKKKGKTIVITLIFIDGKINNYTIHKTEGAAQIKSVCCNELFNYCKKVNSTKYFIFEGIYLQLFDPVQGSGFSSRKNA</sequence>
<proteinExistence type="predicted"/>
<feature type="coiled-coil region" evidence="1">
    <location>
        <begin position="62"/>
        <end position="117"/>
    </location>
</feature>
<gene>
    <name evidence="2" type="ORF">NEQG_01663</name>
</gene>
<keyword evidence="1" id="KW-0175">Coiled coil</keyword>
<dbReference type="AlphaFoldDB" id="I3EG72"/>
<dbReference type="InParanoid" id="I3EG72"/>
<accession>I3EG72</accession>
<keyword evidence="3" id="KW-1185">Reference proteome</keyword>
<reference evidence="2" key="1">
    <citation type="submission" date="2011-01" db="EMBL/GenBank/DDBJ databases">
        <title>The Genome Sequence of Nematocida parisii strain ERTm3.</title>
        <authorList>
            <consortium name="The Broad Institute Genome Sequencing Platform"/>
            <consortium name="The Broad Institute Genome Sequencing Center for Infectious Disease"/>
            <person name="Cuomo C."/>
            <person name="Troemel E."/>
            <person name="Young S.K."/>
            <person name="Zeng Q."/>
            <person name="Gargeya S."/>
            <person name="Fitzgerald M."/>
            <person name="Haas B."/>
            <person name="Abouelleil A."/>
            <person name="Alvarado L."/>
            <person name="Arachchi H.M."/>
            <person name="Berlin A."/>
            <person name="Chapman S.B."/>
            <person name="Gearin G."/>
            <person name="Goldberg J."/>
            <person name="Griggs A."/>
            <person name="Gujja S."/>
            <person name="Hansen M."/>
            <person name="Heiman D."/>
            <person name="Howarth C."/>
            <person name="Larimer J."/>
            <person name="Lui A."/>
            <person name="MacDonald P.J.P."/>
            <person name="McCowen C."/>
            <person name="Montmayeur A."/>
            <person name="Murphy C."/>
            <person name="Neiman D."/>
            <person name="Pearson M."/>
            <person name="Priest M."/>
            <person name="Roberts A."/>
            <person name="Saif S."/>
            <person name="Shea T."/>
            <person name="Sisk P."/>
            <person name="Stolte C."/>
            <person name="Sykes S."/>
            <person name="Wortman J."/>
            <person name="Nusbaum C."/>
            <person name="Birren B."/>
        </authorList>
    </citation>
    <scope>NUCLEOTIDE SEQUENCE</scope>
    <source>
        <strain evidence="2">ERTm3</strain>
    </source>
</reference>